<proteinExistence type="predicted"/>
<dbReference type="SMART" id="SM00799">
    <property type="entry name" value="DENN"/>
    <property type="match status" value="1"/>
</dbReference>
<dbReference type="InterPro" id="IPR051942">
    <property type="entry name" value="DENN_domain_containing_2"/>
</dbReference>
<dbReference type="Pfam" id="PF03456">
    <property type="entry name" value="uDENN"/>
    <property type="match status" value="1"/>
</dbReference>
<dbReference type="STRING" id="65357.A0A024GKI2"/>
<sequence>MDTDWKTRYLQAKDEIALLAYESMRWKEQYHIERERRRKLSRALLDALSGYAKSPHYKAPSDRDCDDLSAVAHNISDSTLLSPEINCKKISSDLDPIETLLSPTLSSFDFDDDSEVMSDDDEFFLSSEMRVEQEAIAGTKINVEDTIVSEHSFLPPFRTYFCKREVRTARAKTIGVCERSRHDEYQRSTLDAAEGEARLRGILYRMTYTKSDATDLWATKQNPGRFEKDIARSLFVSMQMRGTHIFEQLIVAGVQFRPEDIDVPDQELSAFWNPSVLSAYPSSKHSAYDASIADFCFPKGVPVVACDPTEAKVLRGATITQWVLDAKSLIENVSENVSSGYIFRLTGAKGEILYGCCVAIMQDVLVKYEDQRTCYHSNATKLLAPVSYCLISKYPFYRLHFTILRMLIEIQYGKRETNYTDYKVEWTSGEHQQVEFAKASDITSHDVGQQRFFNHHLDTIAPNRKISNGVIIVNENKPSTLCAHKSEQCFTQTKNVDKLQVVAIRLPDADIQVGDFLESVNGIATDSISIHESLTRIQSKTRPLSLRFRRITDTESVEVSELLSYECLELLERMQTMKLEDPGNWINVRLPRNRLEFLCPELAPERWAAIIAIRLITPASMVQILEALLLEKQMVIMGENVACVSAVCAGLVLLLAPFRWQFTFIPLLPSHLKDFLHSPVPFLVGCHTISSTCEWPDLFFYNIDNGVLQAPHSEYNLSSIPDVIGEKLKQCLHDAKQSLDCSDLEMRPTWFELTDEEEANVASCLNQVSDLLSGLCSDFSLNYSQENGNGELYYEQFQEHLWQVMRSSLFYSAKARKSDEKSSTLTPINVKTPRAHAVATKVVWPAVHLNSKHEMRFLYHITRYIRKRSGIDKLWRTGSVERNSFFKMFSSGPPSTTSTCSTSSTLSRTSSCSSQTSAGQSTFNLDSTSLSVRLGSKHVATPVEMPPQDISYEMYQKWPYKGLRPGISIRIIRAVVSTTSMTNTTTEYTLHVTDLYTQVFWSVRKLYRDFAAMRHKIRTLLRHAAGPSRQFDHIRSLLDLPFPKRQFRSTTNEKLIEKRREDLEVFIRNVAAIQPNCELHVSILKDLQELVCSKEFVTSLENIDTSEEPVAPKWLAYNFFSKLNSCSRTEGQTCYKLVSSFRQRVNASKCSLHQSAEDSKSEAETMLRDLRNVLTTIESYIVDHLTPAERTVLVDDEKYPEENISNNAVGGMLETNVTSKVENLVHVACEDTILTPLDRQISALLNVTVDQGREAKVASNIAILREKTQQELGIPEHLQSEDSWGKSCHHLSMMDEQPLAAMKIQELLASALQVFKNCGGKCLEWQENSALTADDYLPIHIYVVVHCGLKQPWRLKEYLGAMIHPSKMLGEIGYFLTMFEVALNYIANL</sequence>
<feature type="domain" description="UDENN" evidence="3">
    <location>
        <begin position="257"/>
        <end position="820"/>
    </location>
</feature>
<dbReference type="InParanoid" id="A0A024GKI2"/>
<dbReference type="Gene3D" id="1.20.1050.80">
    <property type="entry name" value="VPS9 domain"/>
    <property type="match status" value="1"/>
</dbReference>
<keyword evidence="6" id="KW-1185">Reference proteome</keyword>
<dbReference type="Proteomes" id="UP000053237">
    <property type="component" value="Unassembled WGS sequence"/>
</dbReference>
<dbReference type="PROSITE" id="PS50211">
    <property type="entry name" value="DENN"/>
    <property type="match status" value="1"/>
</dbReference>
<dbReference type="PROSITE" id="PS51205">
    <property type="entry name" value="VPS9"/>
    <property type="match status" value="1"/>
</dbReference>
<evidence type="ECO:0000256" key="1">
    <source>
        <dbReference type="SAM" id="MobiDB-lite"/>
    </source>
</evidence>
<protein>
    <recommendedName>
        <fullName evidence="7">UDENN domain-containing protein</fullName>
    </recommendedName>
</protein>
<dbReference type="PANTHER" id="PTHR15288:SF0">
    <property type="entry name" value="UDENN DOMAIN-CONTAINING PROTEIN"/>
    <property type="match status" value="1"/>
</dbReference>
<dbReference type="SUPFAM" id="SSF64268">
    <property type="entry name" value="PX domain"/>
    <property type="match status" value="1"/>
</dbReference>
<feature type="domain" description="PX" evidence="2">
    <location>
        <begin position="966"/>
        <end position="1107"/>
    </location>
</feature>
<dbReference type="Pfam" id="PF02141">
    <property type="entry name" value="DENN"/>
    <property type="match status" value="1"/>
</dbReference>
<dbReference type="CDD" id="cd06093">
    <property type="entry name" value="PX_domain"/>
    <property type="match status" value="1"/>
</dbReference>
<feature type="domain" description="VPS9" evidence="4">
    <location>
        <begin position="1251"/>
        <end position="1389"/>
    </location>
</feature>
<evidence type="ECO:0000313" key="5">
    <source>
        <dbReference type="EMBL" id="CCI46840.1"/>
    </source>
</evidence>
<dbReference type="InterPro" id="IPR001683">
    <property type="entry name" value="PX_dom"/>
</dbReference>
<dbReference type="InterPro" id="IPR036871">
    <property type="entry name" value="PX_dom_sf"/>
</dbReference>
<dbReference type="Pfam" id="PF00787">
    <property type="entry name" value="PX"/>
    <property type="match status" value="1"/>
</dbReference>
<name>A0A024GKI2_9STRA</name>
<dbReference type="OrthoDB" id="21085at2759"/>
<dbReference type="InterPro" id="IPR043153">
    <property type="entry name" value="DENN_C"/>
</dbReference>
<evidence type="ECO:0000259" key="3">
    <source>
        <dbReference type="PROSITE" id="PS50211"/>
    </source>
</evidence>
<accession>A0A024GKI2</accession>
<dbReference type="SUPFAM" id="SSF109993">
    <property type="entry name" value="VPS9 domain"/>
    <property type="match status" value="1"/>
</dbReference>
<feature type="region of interest" description="Disordered" evidence="1">
    <location>
        <begin position="893"/>
        <end position="922"/>
    </location>
</feature>
<dbReference type="InterPro" id="IPR037516">
    <property type="entry name" value="Tripartite_DENN"/>
</dbReference>
<reference evidence="5 6" key="1">
    <citation type="submission" date="2012-05" db="EMBL/GenBank/DDBJ databases">
        <title>Recombination and specialization in a pathogen metapopulation.</title>
        <authorList>
            <person name="Gardiner A."/>
            <person name="Kemen E."/>
            <person name="Schultz-Larsen T."/>
            <person name="MacLean D."/>
            <person name="Van Oosterhout C."/>
            <person name="Jones J.D.G."/>
        </authorList>
    </citation>
    <scope>NUCLEOTIDE SEQUENCE [LARGE SCALE GENOMIC DNA]</scope>
    <source>
        <strain evidence="5 6">Ac Nc2</strain>
    </source>
</reference>
<dbReference type="InterPro" id="IPR037191">
    <property type="entry name" value="VPS9_dom_sf"/>
</dbReference>
<gene>
    <name evidence="5" type="ORF">BN9_077950</name>
</gene>
<organism evidence="5 6">
    <name type="scientific">Albugo candida</name>
    <dbReference type="NCBI Taxonomy" id="65357"/>
    <lineage>
        <taxon>Eukaryota</taxon>
        <taxon>Sar</taxon>
        <taxon>Stramenopiles</taxon>
        <taxon>Oomycota</taxon>
        <taxon>Peronosporomycetes</taxon>
        <taxon>Albuginales</taxon>
        <taxon>Albuginaceae</taxon>
        <taxon>Albugo</taxon>
    </lineage>
</organism>
<dbReference type="Gene3D" id="3.30.1520.10">
    <property type="entry name" value="Phox-like domain"/>
    <property type="match status" value="1"/>
</dbReference>
<dbReference type="GO" id="GO:0035091">
    <property type="term" value="F:phosphatidylinositol binding"/>
    <property type="evidence" value="ECO:0007669"/>
    <property type="project" value="InterPro"/>
</dbReference>
<dbReference type="Gene3D" id="3.40.50.11500">
    <property type="match status" value="1"/>
</dbReference>
<dbReference type="InterPro" id="IPR005113">
    <property type="entry name" value="uDENN_dom"/>
</dbReference>
<dbReference type="InterPro" id="IPR001194">
    <property type="entry name" value="cDENN_dom"/>
</dbReference>
<dbReference type="Pfam" id="PF02204">
    <property type="entry name" value="VPS9"/>
    <property type="match status" value="1"/>
</dbReference>
<comment type="caution">
    <text evidence="5">The sequence shown here is derived from an EMBL/GenBank/DDBJ whole genome shotgun (WGS) entry which is preliminary data.</text>
</comment>
<dbReference type="EMBL" id="CAIX01000143">
    <property type="protein sequence ID" value="CCI46840.1"/>
    <property type="molecule type" value="Genomic_DNA"/>
</dbReference>
<dbReference type="InterPro" id="IPR003123">
    <property type="entry name" value="VPS9"/>
</dbReference>
<dbReference type="PROSITE" id="PS50195">
    <property type="entry name" value="PX"/>
    <property type="match status" value="1"/>
</dbReference>
<dbReference type="PANTHER" id="PTHR15288">
    <property type="entry name" value="DENN DOMAIN-CONTAINING PROTEIN 2"/>
    <property type="match status" value="1"/>
</dbReference>
<evidence type="ECO:0000259" key="2">
    <source>
        <dbReference type="PROSITE" id="PS50195"/>
    </source>
</evidence>
<dbReference type="Gene3D" id="3.30.450.200">
    <property type="match status" value="1"/>
</dbReference>
<evidence type="ECO:0000259" key="4">
    <source>
        <dbReference type="PROSITE" id="PS51205"/>
    </source>
</evidence>
<evidence type="ECO:0000313" key="6">
    <source>
        <dbReference type="Proteomes" id="UP000053237"/>
    </source>
</evidence>
<evidence type="ECO:0008006" key="7">
    <source>
        <dbReference type="Google" id="ProtNLM"/>
    </source>
</evidence>